<dbReference type="Gene3D" id="3.10.100.10">
    <property type="entry name" value="Mannose-Binding Protein A, subunit A"/>
    <property type="match status" value="1"/>
</dbReference>
<gene>
    <name evidence="18" type="primary">MBL2</name>
</gene>
<dbReference type="AlphaFoldDB" id="A0A4X2LB84"/>
<dbReference type="GO" id="GO:0005615">
    <property type="term" value="C:extracellular space"/>
    <property type="evidence" value="ECO:0007669"/>
    <property type="project" value="Ensembl"/>
</dbReference>
<comment type="subcellular location">
    <subcellularLocation>
        <location evidence="1">Secreted</location>
    </subcellularLocation>
</comment>
<evidence type="ECO:0000256" key="1">
    <source>
        <dbReference type="ARBA" id="ARBA00004613"/>
    </source>
</evidence>
<accession>A0A4X2LB84</accession>
<keyword evidence="4 16" id="KW-0732">Signal</keyword>
<evidence type="ECO:0000256" key="14">
    <source>
        <dbReference type="ARBA" id="ARBA00023278"/>
    </source>
</evidence>
<feature type="region of interest" description="Disordered" evidence="15">
    <location>
        <begin position="40"/>
        <end position="101"/>
    </location>
</feature>
<keyword evidence="13" id="KW-1015">Disulfide bond</keyword>
<keyword evidence="7" id="KW-0106">Calcium</keyword>
<dbReference type="GO" id="GO:0140374">
    <property type="term" value="P:antiviral innate immune response"/>
    <property type="evidence" value="ECO:0007669"/>
    <property type="project" value="Ensembl"/>
</dbReference>
<evidence type="ECO:0000256" key="7">
    <source>
        <dbReference type="ARBA" id="ARBA00022837"/>
    </source>
</evidence>
<evidence type="ECO:0000256" key="3">
    <source>
        <dbReference type="ARBA" id="ARBA00022588"/>
    </source>
</evidence>
<evidence type="ECO:0000256" key="8">
    <source>
        <dbReference type="ARBA" id="ARBA00022859"/>
    </source>
</evidence>
<dbReference type="InterPro" id="IPR016187">
    <property type="entry name" value="CTDL_fold"/>
</dbReference>
<evidence type="ECO:0000256" key="9">
    <source>
        <dbReference type="ARBA" id="ARBA00022875"/>
    </source>
</evidence>
<evidence type="ECO:0000256" key="15">
    <source>
        <dbReference type="SAM" id="MobiDB-lite"/>
    </source>
</evidence>
<keyword evidence="10" id="KW-0465">Mannose-binding</keyword>
<dbReference type="SMART" id="SM00034">
    <property type="entry name" value="CLECT"/>
    <property type="match status" value="1"/>
</dbReference>
<dbReference type="OMA" id="ERTEQTC"/>
<keyword evidence="19" id="KW-1185">Reference proteome</keyword>
<reference evidence="18" key="2">
    <citation type="submission" date="2025-08" db="UniProtKB">
        <authorList>
            <consortium name="Ensembl"/>
        </authorList>
    </citation>
    <scope>IDENTIFICATION</scope>
</reference>
<dbReference type="Ensembl" id="ENSVURT00010021585.1">
    <property type="protein sequence ID" value="ENSVURP00010018980.1"/>
    <property type="gene ID" value="ENSVURG00010014458.1"/>
</dbReference>
<dbReference type="InterPro" id="IPR051077">
    <property type="entry name" value="Ca-dependent_lectin"/>
</dbReference>
<evidence type="ECO:0000256" key="5">
    <source>
        <dbReference type="ARBA" id="ARBA00022734"/>
    </source>
</evidence>
<dbReference type="GO" id="GO:0048306">
    <property type="term" value="F:calcium-dependent protein binding"/>
    <property type="evidence" value="ECO:0007669"/>
    <property type="project" value="Ensembl"/>
</dbReference>
<dbReference type="InterPro" id="IPR018378">
    <property type="entry name" value="C-type_lectin_CS"/>
</dbReference>
<dbReference type="GO" id="GO:0106139">
    <property type="term" value="C:symbiont cell surface"/>
    <property type="evidence" value="ECO:0007669"/>
    <property type="project" value="Ensembl"/>
</dbReference>
<dbReference type="GO" id="GO:0038187">
    <property type="term" value="F:pattern recognition receptor activity"/>
    <property type="evidence" value="ECO:0007669"/>
    <property type="project" value="Ensembl"/>
</dbReference>
<dbReference type="GO" id="GO:0042802">
    <property type="term" value="F:identical protein binding"/>
    <property type="evidence" value="ECO:0007669"/>
    <property type="project" value="Ensembl"/>
</dbReference>
<dbReference type="GO" id="GO:0005581">
    <property type="term" value="C:collagen trimer"/>
    <property type="evidence" value="ECO:0007669"/>
    <property type="project" value="UniProtKB-KW"/>
</dbReference>
<keyword evidence="14" id="KW-0379">Hydroxylation</keyword>
<dbReference type="GO" id="GO:0005771">
    <property type="term" value="C:multivesicular body"/>
    <property type="evidence" value="ECO:0007669"/>
    <property type="project" value="TreeGrafter"/>
</dbReference>
<dbReference type="GO" id="GO:0048525">
    <property type="term" value="P:negative regulation of viral process"/>
    <property type="evidence" value="ECO:0007669"/>
    <property type="project" value="Ensembl"/>
</dbReference>
<keyword evidence="2" id="KW-0964">Secreted</keyword>
<dbReference type="PROSITE" id="PS00615">
    <property type="entry name" value="C_TYPE_LECTIN_1"/>
    <property type="match status" value="1"/>
</dbReference>
<evidence type="ECO:0000256" key="4">
    <source>
        <dbReference type="ARBA" id="ARBA00022729"/>
    </source>
</evidence>
<feature type="compositionally biased region" description="Basic and acidic residues" evidence="15">
    <location>
        <begin position="49"/>
        <end position="61"/>
    </location>
</feature>
<evidence type="ECO:0000256" key="11">
    <source>
        <dbReference type="ARBA" id="ARBA00023119"/>
    </source>
</evidence>
<dbReference type="Pfam" id="PF00059">
    <property type="entry name" value="Lectin_C"/>
    <property type="match status" value="1"/>
</dbReference>
<keyword evidence="12" id="KW-1018">Complement activation lectin pathway</keyword>
<dbReference type="InterPro" id="IPR008160">
    <property type="entry name" value="Collagen"/>
</dbReference>
<dbReference type="GO" id="GO:0031640">
    <property type="term" value="P:killing of cells of another organism"/>
    <property type="evidence" value="ECO:0007669"/>
    <property type="project" value="Ensembl"/>
</dbReference>
<dbReference type="PROSITE" id="PS50041">
    <property type="entry name" value="C_TYPE_LECTIN_2"/>
    <property type="match status" value="1"/>
</dbReference>
<feature type="signal peptide" evidence="16">
    <location>
        <begin position="1"/>
        <end position="20"/>
    </location>
</feature>
<protein>
    <submittedName>
        <fullName evidence="18">Mannose binding lectin 2</fullName>
    </submittedName>
</protein>
<dbReference type="FunFam" id="3.10.100.10:FF:000088">
    <property type="entry name" value="Mannose-binding protein A"/>
    <property type="match status" value="1"/>
</dbReference>
<dbReference type="GO" id="GO:0031638">
    <property type="term" value="P:zymogen activation"/>
    <property type="evidence" value="ECO:0007669"/>
    <property type="project" value="Ensembl"/>
</dbReference>
<feature type="domain" description="C-type lectin" evidence="17">
    <location>
        <begin position="161"/>
        <end position="273"/>
    </location>
</feature>
<dbReference type="GO" id="GO:0006958">
    <property type="term" value="P:complement activation, classical pathway"/>
    <property type="evidence" value="ECO:0007669"/>
    <property type="project" value="UniProtKB-KW"/>
</dbReference>
<reference evidence="18" key="3">
    <citation type="submission" date="2025-09" db="UniProtKB">
        <authorList>
            <consortium name="Ensembl"/>
        </authorList>
    </citation>
    <scope>IDENTIFICATION</scope>
</reference>
<evidence type="ECO:0000259" key="17">
    <source>
        <dbReference type="PROSITE" id="PS50041"/>
    </source>
</evidence>
<dbReference type="PANTHER" id="PTHR24024:SF35">
    <property type="entry name" value="MANNOSE-BINDING PROTEIN A"/>
    <property type="match status" value="1"/>
</dbReference>
<dbReference type="PANTHER" id="PTHR24024">
    <property type="entry name" value="PULMONARY SURFACTANT-ASSOCIATED PROTEIN A"/>
    <property type="match status" value="1"/>
</dbReference>
<keyword evidence="9" id="KW-0180">Complement pathway</keyword>
<keyword evidence="6" id="KW-0677">Repeat</keyword>
<name>A0A4X2LB84_VOMUR</name>
<sequence length="276" mass="29710">MAVFSWFPLLLIIMAKTDYSEPVLSERTEQTCCSLVSCGTPGANGAPGKDGRDGLKGEKGEPGQGLRGIQGPPGKMGPPGQPGSKGVPGLPGLKGDRGDSSVSLNRLSALERKIQRLETQLENINESFLKLITVSSKQIEILQAQVDKNKNILTFSVGKKVGKKLFLSNGEKANFDRVKVLCEQFGATIAIPKNGEENKAIQDLAKDTPAFLGITDKVQEGQFVYITGERMTYTNWKKNEPNDYGSGEDCVLLNSDGSWNDISCTTSLLAVCELPA</sequence>
<keyword evidence="5" id="KW-0430">Lectin</keyword>
<dbReference type="GO" id="GO:0002752">
    <property type="term" value="P:cell surface pattern recognition receptor signaling pathway"/>
    <property type="evidence" value="ECO:0007669"/>
    <property type="project" value="Ensembl"/>
</dbReference>
<dbReference type="GO" id="GO:1905370">
    <property type="term" value="C:serine-type endopeptidase complex"/>
    <property type="evidence" value="ECO:0007669"/>
    <property type="project" value="Ensembl"/>
</dbReference>
<dbReference type="GO" id="GO:0050830">
    <property type="term" value="P:defense response to Gram-positive bacterium"/>
    <property type="evidence" value="ECO:0007669"/>
    <property type="project" value="Ensembl"/>
</dbReference>
<dbReference type="InterPro" id="IPR001304">
    <property type="entry name" value="C-type_lectin-like"/>
</dbReference>
<evidence type="ECO:0000313" key="18">
    <source>
        <dbReference type="Ensembl" id="ENSVURP00010018980.1"/>
    </source>
</evidence>
<feature type="chain" id="PRO_5021208130" evidence="16">
    <location>
        <begin position="21"/>
        <end position="276"/>
    </location>
</feature>
<dbReference type="Pfam" id="PF01391">
    <property type="entry name" value="Collagen"/>
    <property type="match status" value="1"/>
</dbReference>
<dbReference type="GeneTree" id="ENSGT00940000154368"/>
<dbReference type="GO" id="GO:0005537">
    <property type="term" value="F:D-mannose binding"/>
    <property type="evidence" value="ECO:0007669"/>
    <property type="project" value="UniProtKB-KW"/>
</dbReference>
<keyword evidence="8" id="KW-0391">Immunity</keyword>
<evidence type="ECO:0000256" key="13">
    <source>
        <dbReference type="ARBA" id="ARBA00023157"/>
    </source>
</evidence>
<evidence type="ECO:0000256" key="2">
    <source>
        <dbReference type="ARBA" id="ARBA00022525"/>
    </source>
</evidence>
<dbReference type="OrthoDB" id="10255512at2759"/>
<evidence type="ECO:0000256" key="16">
    <source>
        <dbReference type="SAM" id="SignalP"/>
    </source>
</evidence>
<dbReference type="SUPFAM" id="SSF56436">
    <property type="entry name" value="C-type lectin-like"/>
    <property type="match status" value="1"/>
</dbReference>
<evidence type="ECO:0000256" key="12">
    <source>
        <dbReference type="ARBA" id="ARBA00023153"/>
    </source>
</evidence>
<evidence type="ECO:0000256" key="6">
    <source>
        <dbReference type="ARBA" id="ARBA00022737"/>
    </source>
</evidence>
<dbReference type="Proteomes" id="UP000314987">
    <property type="component" value="Unassembled WGS sequence"/>
</dbReference>
<organism evidence="18 19">
    <name type="scientific">Vombatus ursinus</name>
    <name type="common">Common wombat</name>
    <dbReference type="NCBI Taxonomy" id="29139"/>
    <lineage>
        <taxon>Eukaryota</taxon>
        <taxon>Metazoa</taxon>
        <taxon>Chordata</taxon>
        <taxon>Craniata</taxon>
        <taxon>Vertebrata</taxon>
        <taxon>Euteleostomi</taxon>
        <taxon>Mammalia</taxon>
        <taxon>Metatheria</taxon>
        <taxon>Diprotodontia</taxon>
        <taxon>Vombatidae</taxon>
        <taxon>Vombatus</taxon>
    </lineage>
</organism>
<dbReference type="InterPro" id="IPR016186">
    <property type="entry name" value="C-type_lectin-like/link_sf"/>
</dbReference>
<evidence type="ECO:0000313" key="19">
    <source>
        <dbReference type="Proteomes" id="UP000314987"/>
    </source>
</evidence>
<dbReference type="GO" id="GO:0002233">
    <property type="term" value="P:leukocyte chemotaxis involved in immune response"/>
    <property type="evidence" value="ECO:0007669"/>
    <property type="project" value="Ensembl"/>
</dbReference>
<dbReference type="GO" id="GO:0008228">
    <property type="term" value="P:opsonization"/>
    <property type="evidence" value="ECO:0007669"/>
    <property type="project" value="Ensembl"/>
</dbReference>
<dbReference type="GO" id="GO:0001905">
    <property type="term" value="P:activation of membrane attack complex"/>
    <property type="evidence" value="ECO:0007669"/>
    <property type="project" value="Ensembl"/>
</dbReference>
<keyword evidence="3" id="KW-0399">Innate immunity</keyword>
<dbReference type="GO" id="GO:0005102">
    <property type="term" value="F:signaling receptor binding"/>
    <property type="evidence" value="ECO:0007669"/>
    <property type="project" value="Ensembl"/>
</dbReference>
<evidence type="ECO:0000256" key="10">
    <source>
        <dbReference type="ARBA" id="ARBA00023035"/>
    </source>
</evidence>
<dbReference type="STRING" id="29139.ENSVURP00010018980"/>
<keyword evidence="11" id="KW-0176">Collagen</keyword>
<reference evidence="19" key="1">
    <citation type="submission" date="2018-12" db="EMBL/GenBank/DDBJ databases">
        <authorList>
            <person name="Yazar S."/>
        </authorList>
    </citation>
    <scope>NUCLEOTIDE SEQUENCE [LARGE SCALE GENOMIC DNA]</scope>
</reference>
<proteinExistence type="predicted"/>
<dbReference type="GO" id="GO:0001867">
    <property type="term" value="P:complement activation, lectin pathway"/>
    <property type="evidence" value="ECO:0007669"/>
    <property type="project" value="UniProtKB-KW"/>
</dbReference>
<dbReference type="GO" id="GO:1903028">
    <property type="term" value="P:positive regulation of opsonization"/>
    <property type="evidence" value="ECO:0007669"/>
    <property type="project" value="Ensembl"/>
</dbReference>